<evidence type="ECO:0000256" key="4">
    <source>
        <dbReference type="ARBA" id="ARBA00022692"/>
    </source>
</evidence>
<gene>
    <name evidence="13" type="ORF">RBATCC27255_00645</name>
</gene>
<dbReference type="PANTHER" id="PTHR11537">
    <property type="entry name" value="VOLTAGE-GATED POTASSIUM CHANNEL"/>
    <property type="match status" value="1"/>
</dbReference>
<keyword evidence="3" id="KW-0633">Potassium transport</keyword>
<keyword evidence="9 11" id="KW-0472">Membrane</keyword>
<keyword evidence="10" id="KW-0407">Ion channel</keyword>
<reference evidence="13" key="1">
    <citation type="journal article" date="2018" name="Environ. Microbiol.">
        <title>Sporulation capability and amylosome conservation among diverse human colonic and rumen isolates of the keystone starch-degrader Ruminococcus bromii.</title>
        <authorList>
            <person name="Mukhopadhya I."/>
            <person name="Morais S."/>
            <person name="Laverde-Gomez J."/>
            <person name="Sheridan P.O."/>
            <person name="Walker A.W."/>
            <person name="Kelly W."/>
            <person name="Klieve A.V."/>
            <person name="Ouwerkerk D."/>
            <person name="Duncan S.H."/>
            <person name="Louis P."/>
            <person name="Koropatkin N."/>
            <person name="Cockburn D."/>
            <person name="Kibler R."/>
            <person name="Cooper P.J."/>
            <person name="Sandoval C."/>
            <person name="Crost E."/>
            <person name="Juge N."/>
            <person name="Bayer E.A."/>
            <person name="Flint H.J."/>
        </authorList>
    </citation>
    <scope>NUCLEOTIDE SEQUENCE [LARGE SCALE GENOMIC DNA]</scope>
    <source>
        <strain evidence="13">ATCC 27255</strain>
    </source>
</reference>
<proteinExistence type="predicted"/>
<evidence type="ECO:0000256" key="8">
    <source>
        <dbReference type="ARBA" id="ARBA00023065"/>
    </source>
</evidence>
<evidence type="ECO:0000313" key="14">
    <source>
        <dbReference type="Proteomes" id="UP000233425"/>
    </source>
</evidence>
<dbReference type="AlphaFoldDB" id="A0A2N0UYN3"/>
<evidence type="ECO:0000256" key="9">
    <source>
        <dbReference type="ARBA" id="ARBA00023136"/>
    </source>
</evidence>
<keyword evidence="6" id="KW-0630">Potassium</keyword>
<dbReference type="SUPFAM" id="SSF81324">
    <property type="entry name" value="Voltage-gated potassium channels"/>
    <property type="match status" value="1"/>
</dbReference>
<name>A0A2N0UYN3_9FIRM</name>
<dbReference type="GO" id="GO:0008076">
    <property type="term" value="C:voltage-gated potassium channel complex"/>
    <property type="evidence" value="ECO:0007669"/>
    <property type="project" value="InterPro"/>
</dbReference>
<sequence>MKSVKQKLRKMIFKKVLLLSVSYNKKVTPSRFLSSKPHIYRLDGGVYNCYNLYKWGGALKKTRLLKIVLKRTGAIKLLCSYVIVFFAVSVAIWIFEPNITRLFDSIWYCFSVATTIGLGDVLATTLVGRVLSIFLSICSILIIAVVPGVITSYYVESTKLRADESSAKFLDDLERLPELSKEELVELSEKVKKFNRKK</sequence>
<evidence type="ECO:0000313" key="13">
    <source>
        <dbReference type="EMBL" id="PKD32080.1"/>
    </source>
</evidence>
<evidence type="ECO:0000259" key="12">
    <source>
        <dbReference type="Pfam" id="PF00520"/>
    </source>
</evidence>
<evidence type="ECO:0000256" key="11">
    <source>
        <dbReference type="SAM" id="Phobius"/>
    </source>
</evidence>
<comment type="subcellular location">
    <subcellularLocation>
        <location evidence="1">Membrane</location>
        <topology evidence="1">Multi-pass membrane protein</topology>
    </subcellularLocation>
</comment>
<dbReference type="PANTHER" id="PTHR11537:SF254">
    <property type="entry name" value="POTASSIUM VOLTAGE-GATED CHANNEL PROTEIN SHAB"/>
    <property type="match status" value="1"/>
</dbReference>
<keyword evidence="2" id="KW-0813">Transport</keyword>
<evidence type="ECO:0000256" key="6">
    <source>
        <dbReference type="ARBA" id="ARBA00022958"/>
    </source>
</evidence>
<keyword evidence="4 11" id="KW-0812">Transmembrane</keyword>
<dbReference type="Proteomes" id="UP000233425">
    <property type="component" value="Unassembled WGS sequence"/>
</dbReference>
<evidence type="ECO:0000256" key="7">
    <source>
        <dbReference type="ARBA" id="ARBA00022989"/>
    </source>
</evidence>
<dbReference type="Gene3D" id="1.10.287.70">
    <property type="match status" value="1"/>
</dbReference>
<dbReference type="EMBL" id="NNSR01000033">
    <property type="protein sequence ID" value="PKD32080.1"/>
    <property type="molecule type" value="Genomic_DNA"/>
</dbReference>
<dbReference type="Pfam" id="PF00520">
    <property type="entry name" value="Ion_trans"/>
    <property type="match status" value="1"/>
</dbReference>
<evidence type="ECO:0000256" key="10">
    <source>
        <dbReference type="ARBA" id="ARBA00023303"/>
    </source>
</evidence>
<feature type="transmembrane region" description="Helical" evidence="11">
    <location>
        <begin position="73"/>
        <end position="93"/>
    </location>
</feature>
<protein>
    <submittedName>
        <fullName evidence="13">Ion channel</fullName>
    </submittedName>
</protein>
<comment type="caution">
    <text evidence="13">The sequence shown here is derived from an EMBL/GenBank/DDBJ whole genome shotgun (WGS) entry which is preliminary data.</text>
</comment>
<evidence type="ECO:0000256" key="3">
    <source>
        <dbReference type="ARBA" id="ARBA00022538"/>
    </source>
</evidence>
<evidence type="ECO:0000256" key="5">
    <source>
        <dbReference type="ARBA" id="ARBA00022826"/>
    </source>
</evidence>
<keyword evidence="7 11" id="KW-1133">Transmembrane helix</keyword>
<feature type="domain" description="Ion transport" evidence="12">
    <location>
        <begin position="65"/>
        <end position="159"/>
    </location>
</feature>
<feature type="transmembrane region" description="Helical" evidence="11">
    <location>
        <begin position="130"/>
        <end position="155"/>
    </location>
</feature>
<keyword evidence="5" id="KW-0631">Potassium channel</keyword>
<dbReference type="GO" id="GO:0005249">
    <property type="term" value="F:voltage-gated potassium channel activity"/>
    <property type="evidence" value="ECO:0007669"/>
    <property type="project" value="InterPro"/>
</dbReference>
<dbReference type="InterPro" id="IPR028325">
    <property type="entry name" value="VG_K_chnl"/>
</dbReference>
<accession>A0A2N0UYN3</accession>
<keyword evidence="8" id="KW-0406">Ion transport</keyword>
<dbReference type="GO" id="GO:0001508">
    <property type="term" value="P:action potential"/>
    <property type="evidence" value="ECO:0007669"/>
    <property type="project" value="TreeGrafter"/>
</dbReference>
<keyword evidence="14" id="KW-1185">Reference proteome</keyword>
<dbReference type="InterPro" id="IPR005821">
    <property type="entry name" value="Ion_trans_dom"/>
</dbReference>
<evidence type="ECO:0000256" key="1">
    <source>
        <dbReference type="ARBA" id="ARBA00004141"/>
    </source>
</evidence>
<evidence type="ECO:0000256" key="2">
    <source>
        <dbReference type="ARBA" id="ARBA00022448"/>
    </source>
</evidence>
<organism evidence="13 14">
    <name type="scientific">Ruminococcus bromii</name>
    <dbReference type="NCBI Taxonomy" id="40518"/>
    <lineage>
        <taxon>Bacteria</taxon>
        <taxon>Bacillati</taxon>
        <taxon>Bacillota</taxon>
        <taxon>Clostridia</taxon>
        <taxon>Eubacteriales</taxon>
        <taxon>Oscillospiraceae</taxon>
        <taxon>Ruminococcus</taxon>
    </lineage>
</organism>